<dbReference type="Proteomes" id="UP000266091">
    <property type="component" value="Unassembled WGS sequence"/>
</dbReference>
<feature type="transmembrane region" description="Helical" evidence="5">
    <location>
        <begin position="144"/>
        <end position="161"/>
    </location>
</feature>
<dbReference type="Pfam" id="PF00892">
    <property type="entry name" value="EamA"/>
    <property type="match status" value="2"/>
</dbReference>
<evidence type="ECO:0000256" key="5">
    <source>
        <dbReference type="SAM" id="Phobius"/>
    </source>
</evidence>
<evidence type="ECO:0000256" key="2">
    <source>
        <dbReference type="ARBA" id="ARBA00022692"/>
    </source>
</evidence>
<evidence type="ECO:0000313" key="8">
    <source>
        <dbReference type="EMBL" id="GBO92756.1"/>
    </source>
</evidence>
<organism evidence="8 9">
    <name type="scientific">Mesosutterella multiformis</name>
    <dbReference type="NCBI Taxonomy" id="2259133"/>
    <lineage>
        <taxon>Bacteria</taxon>
        <taxon>Pseudomonadati</taxon>
        <taxon>Pseudomonadota</taxon>
        <taxon>Betaproteobacteria</taxon>
        <taxon>Burkholderiales</taxon>
        <taxon>Sutterellaceae</taxon>
        <taxon>Mesosutterella</taxon>
    </lineage>
</organism>
<feature type="transmembrane region" description="Helical" evidence="5">
    <location>
        <begin position="205"/>
        <end position="225"/>
    </location>
</feature>
<protein>
    <submittedName>
        <fullName evidence="8">Membrane protein</fullName>
    </submittedName>
</protein>
<dbReference type="OrthoDB" id="8524934at2"/>
<feature type="transmembrane region" description="Helical" evidence="5">
    <location>
        <begin position="92"/>
        <end position="109"/>
    </location>
</feature>
<sequence length="292" mass="31632">MQSLWMLLASLFFALMAACTKWGAADYGTFTLVFYRSAIGCIAIAAWIIATRREIRTHYLWGHFKRCFIGIGNLALWFWTLGKLPLETGMTLNYTSPLFMALFVVAVSYKKKLPVAWSLIAAIAVGFVGILMVLRPTVSAGQEHIALIGLACGILSTWAYLQVRDLNKLHEPVWRIVFYFTFFGSLFGLLGSFFEPGGISVVPSFRGIAALAGTGLFGLFAQLCLTRAFGAGNLLLTSVLQFSAIAFSAVISAVFFGESIPPVAILGIAVIIAAGSAATLLTKSHMKAIDHK</sequence>
<evidence type="ECO:0000256" key="3">
    <source>
        <dbReference type="ARBA" id="ARBA00022989"/>
    </source>
</evidence>
<keyword evidence="9" id="KW-1185">Reference proteome</keyword>
<gene>
    <name evidence="8" type="ORF">MESMUL_01100</name>
</gene>
<evidence type="ECO:0000256" key="1">
    <source>
        <dbReference type="ARBA" id="ARBA00004141"/>
    </source>
</evidence>
<evidence type="ECO:0000259" key="7">
    <source>
        <dbReference type="Pfam" id="PF00892"/>
    </source>
</evidence>
<keyword evidence="3 5" id="KW-1133">Transmembrane helix</keyword>
<dbReference type="InterPro" id="IPR037185">
    <property type="entry name" value="EmrE-like"/>
</dbReference>
<feature type="domain" description="EamA" evidence="7">
    <location>
        <begin position="149"/>
        <end position="274"/>
    </location>
</feature>
<feature type="domain" description="EamA" evidence="7">
    <location>
        <begin position="4"/>
        <end position="134"/>
    </location>
</feature>
<accession>A0A388S931</accession>
<proteinExistence type="predicted"/>
<dbReference type="PANTHER" id="PTHR22911:SF6">
    <property type="entry name" value="SOLUTE CARRIER FAMILY 35 MEMBER G1"/>
    <property type="match status" value="1"/>
</dbReference>
<feature type="transmembrane region" description="Helical" evidence="5">
    <location>
        <begin position="234"/>
        <end position="257"/>
    </location>
</feature>
<dbReference type="EMBL" id="BGZJ01000001">
    <property type="protein sequence ID" value="GBO92756.1"/>
    <property type="molecule type" value="Genomic_DNA"/>
</dbReference>
<keyword evidence="4 5" id="KW-0472">Membrane</keyword>
<feature type="transmembrane region" description="Helical" evidence="5">
    <location>
        <begin position="116"/>
        <end position="138"/>
    </location>
</feature>
<comment type="caution">
    <text evidence="8">The sequence shown here is derived from an EMBL/GenBank/DDBJ whole genome shotgun (WGS) entry which is preliminary data.</text>
</comment>
<reference evidence="8 9" key="1">
    <citation type="journal article" date="2018" name="Int. J. Syst. Evol. Microbiol.">
        <title>Mesosutterella multiformis gen. nov., sp. nov., a member of the family Sutterellaceae and Sutterella megalosphaeroides sp. nov., isolated from human faeces.</title>
        <authorList>
            <person name="Sakamoto M."/>
            <person name="Ikeyama N."/>
            <person name="Kunihiro T."/>
            <person name="Iino T."/>
            <person name="Yuki M."/>
            <person name="Ohkuma M."/>
        </authorList>
    </citation>
    <scope>NUCLEOTIDE SEQUENCE [LARGE SCALE GENOMIC DNA]</scope>
    <source>
        <strain evidence="8 9">4NBBH2</strain>
    </source>
</reference>
<feature type="transmembrane region" description="Helical" evidence="5">
    <location>
        <begin position="33"/>
        <end position="51"/>
    </location>
</feature>
<dbReference type="PANTHER" id="PTHR22911">
    <property type="entry name" value="ACYL-MALONYL CONDENSING ENZYME-RELATED"/>
    <property type="match status" value="1"/>
</dbReference>
<keyword evidence="6" id="KW-0732">Signal</keyword>
<dbReference type="SUPFAM" id="SSF103481">
    <property type="entry name" value="Multidrug resistance efflux transporter EmrE"/>
    <property type="match status" value="2"/>
</dbReference>
<evidence type="ECO:0000256" key="4">
    <source>
        <dbReference type="ARBA" id="ARBA00023136"/>
    </source>
</evidence>
<keyword evidence="2 5" id="KW-0812">Transmembrane</keyword>
<dbReference type="RefSeq" id="WP_049687204.1">
    <property type="nucleotide sequence ID" value="NZ_BGZJ01000001.1"/>
</dbReference>
<evidence type="ECO:0000313" key="9">
    <source>
        <dbReference type="Proteomes" id="UP000266091"/>
    </source>
</evidence>
<comment type="subcellular location">
    <subcellularLocation>
        <location evidence="1">Membrane</location>
        <topology evidence="1">Multi-pass membrane protein</topology>
    </subcellularLocation>
</comment>
<name>A0A388S931_9BURK</name>
<feature type="transmembrane region" description="Helical" evidence="5">
    <location>
        <begin position="173"/>
        <end position="193"/>
    </location>
</feature>
<feature type="transmembrane region" description="Helical" evidence="5">
    <location>
        <begin position="63"/>
        <end position="80"/>
    </location>
</feature>
<dbReference type="AlphaFoldDB" id="A0A388S931"/>
<dbReference type="InterPro" id="IPR000620">
    <property type="entry name" value="EamA_dom"/>
</dbReference>
<feature type="transmembrane region" description="Helical" evidence="5">
    <location>
        <begin position="263"/>
        <end position="282"/>
    </location>
</feature>
<feature type="signal peptide" evidence="6">
    <location>
        <begin position="1"/>
        <end position="24"/>
    </location>
</feature>
<feature type="chain" id="PRO_5017482174" evidence="6">
    <location>
        <begin position="25"/>
        <end position="292"/>
    </location>
</feature>
<evidence type="ECO:0000256" key="6">
    <source>
        <dbReference type="SAM" id="SignalP"/>
    </source>
</evidence>
<dbReference type="GO" id="GO:0016020">
    <property type="term" value="C:membrane"/>
    <property type="evidence" value="ECO:0007669"/>
    <property type="project" value="UniProtKB-SubCell"/>
</dbReference>